<evidence type="ECO:0000256" key="4">
    <source>
        <dbReference type="ARBA" id="ARBA00022840"/>
    </source>
</evidence>
<dbReference type="SUPFAM" id="SSF52540">
    <property type="entry name" value="P-loop containing nucleoside triphosphate hydrolases"/>
    <property type="match status" value="1"/>
</dbReference>
<dbReference type="CDD" id="cd02022">
    <property type="entry name" value="DPCK"/>
    <property type="match status" value="1"/>
</dbReference>
<dbReference type="PANTHER" id="PTHR34822">
    <property type="entry name" value="GRPB DOMAIN PROTEIN (AFU_ORTHOLOGUE AFUA_1G01530)"/>
    <property type="match status" value="1"/>
</dbReference>
<evidence type="ECO:0000313" key="7">
    <source>
        <dbReference type="EMBL" id="SFQ67407.1"/>
    </source>
</evidence>
<keyword evidence="5 7" id="KW-0418">Kinase</keyword>
<dbReference type="GO" id="GO:0005737">
    <property type="term" value="C:cytoplasm"/>
    <property type="evidence" value="ECO:0007669"/>
    <property type="project" value="UniProtKB-SubCell"/>
</dbReference>
<sequence length="421" mass="45625">MTPDLSWPGRVVRRWPARDWLNAAMLRVGLTGGIGAGKSTVAARLVEHGAVLIDADRLAREVVAPGTDGLAEVVAAFGAEVLAPDGSLDRPALAARAFADEDSRRTLNAIVHPRVGARTAELMAEAAPDAIVVHDVPLLVENGLAPHYHLVVVVDADEEVRVRRLVEYRGMTEEDARARIAAQAGAAQRRAVADVWLDNGAARDIVLADVDALWADRLVPFEANLRLRKPRPPRSPMVVPPDPSWPAQAERALARIRVAAGDRAVRLDHIGSTAVPGLPAKDVLDLQLTVPTLADADAIAEVLSDAGFPRAEGHWCDDPQDGATEPGRWDKRFHFGADPARPVNLHVRSAEGPAWRLALLFRDWLRAEPDELAAYAAAKRRLAEAHAGDGTVEPYTEEKQGWIDAAFRRAAGWAERTGWRP</sequence>
<dbReference type="EMBL" id="FOWW01000012">
    <property type="protein sequence ID" value="SFQ67407.1"/>
    <property type="molecule type" value="Genomic_DNA"/>
</dbReference>
<dbReference type="AlphaFoldDB" id="A0A1I6AFT0"/>
<comment type="catalytic activity">
    <reaction evidence="5">
        <text>3'-dephospho-CoA + ATP = ADP + CoA + H(+)</text>
        <dbReference type="Rhea" id="RHEA:18245"/>
        <dbReference type="ChEBI" id="CHEBI:15378"/>
        <dbReference type="ChEBI" id="CHEBI:30616"/>
        <dbReference type="ChEBI" id="CHEBI:57287"/>
        <dbReference type="ChEBI" id="CHEBI:57328"/>
        <dbReference type="ChEBI" id="CHEBI:456216"/>
        <dbReference type="EC" id="2.7.1.24"/>
    </reaction>
</comment>
<evidence type="ECO:0000256" key="3">
    <source>
        <dbReference type="ARBA" id="ARBA00022741"/>
    </source>
</evidence>
<name>A0A1I6AFT0_9PSEU</name>
<comment type="similarity">
    <text evidence="5">Belongs to the CoaE family.</text>
</comment>
<proteinExistence type="inferred from homology"/>
<evidence type="ECO:0000313" key="8">
    <source>
        <dbReference type="Proteomes" id="UP000198727"/>
    </source>
</evidence>
<keyword evidence="5" id="KW-0173">Coenzyme A biosynthesis</keyword>
<dbReference type="Proteomes" id="UP000198727">
    <property type="component" value="Unassembled WGS sequence"/>
</dbReference>
<dbReference type="GO" id="GO:0005524">
    <property type="term" value="F:ATP binding"/>
    <property type="evidence" value="ECO:0007669"/>
    <property type="project" value="UniProtKB-UniRule"/>
</dbReference>
<dbReference type="NCBIfam" id="NF002879">
    <property type="entry name" value="PRK03333.1"/>
    <property type="match status" value="1"/>
</dbReference>
<accession>A0A1I6AFT0</accession>
<keyword evidence="5" id="KW-0963">Cytoplasm</keyword>
<dbReference type="HAMAP" id="MF_00376">
    <property type="entry name" value="Dephospho_CoA_kinase"/>
    <property type="match status" value="1"/>
</dbReference>
<dbReference type="PANTHER" id="PTHR34822:SF1">
    <property type="entry name" value="GRPB FAMILY PROTEIN"/>
    <property type="match status" value="1"/>
</dbReference>
<organism evidence="7 8">
    <name type="scientific">Amycolatopsis arida</name>
    <dbReference type="NCBI Taxonomy" id="587909"/>
    <lineage>
        <taxon>Bacteria</taxon>
        <taxon>Bacillati</taxon>
        <taxon>Actinomycetota</taxon>
        <taxon>Actinomycetes</taxon>
        <taxon>Pseudonocardiales</taxon>
        <taxon>Pseudonocardiaceae</taxon>
        <taxon>Amycolatopsis</taxon>
    </lineage>
</organism>
<dbReference type="EC" id="2.7.1.24" evidence="5 6"/>
<dbReference type="InterPro" id="IPR007344">
    <property type="entry name" value="GrpB/CoaE"/>
</dbReference>
<dbReference type="Pfam" id="PF01121">
    <property type="entry name" value="CoaE"/>
    <property type="match status" value="1"/>
</dbReference>
<dbReference type="GO" id="GO:0015937">
    <property type="term" value="P:coenzyme A biosynthetic process"/>
    <property type="evidence" value="ECO:0007669"/>
    <property type="project" value="UniProtKB-UniRule"/>
</dbReference>
<dbReference type="InterPro" id="IPR001977">
    <property type="entry name" value="Depp_CoAkinase"/>
</dbReference>
<evidence type="ECO:0000256" key="5">
    <source>
        <dbReference type="HAMAP-Rule" id="MF_00376"/>
    </source>
</evidence>
<evidence type="ECO:0000256" key="2">
    <source>
        <dbReference type="ARBA" id="ARBA00011058"/>
    </source>
</evidence>
<dbReference type="GO" id="GO:0004140">
    <property type="term" value="F:dephospho-CoA kinase activity"/>
    <property type="evidence" value="ECO:0007669"/>
    <property type="project" value="UniProtKB-UniRule"/>
</dbReference>
<evidence type="ECO:0000256" key="6">
    <source>
        <dbReference type="NCBIfam" id="TIGR00152"/>
    </source>
</evidence>
<keyword evidence="4 5" id="KW-0067">ATP-binding</keyword>
<feature type="binding site" evidence="5">
    <location>
        <begin position="35"/>
        <end position="40"/>
    </location>
    <ligand>
        <name>ATP</name>
        <dbReference type="ChEBI" id="CHEBI:30616"/>
    </ligand>
</feature>
<dbReference type="InterPro" id="IPR043519">
    <property type="entry name" value="NT_sf"/>
</dbReference>
<comment type="function">
    <text evidence="5">Catalyzes the phosphorylation of the 3'-hydroxyl group of dephosphocoenzyme A to form coenzyme A.</text>
</comment>
<comment type="similarity">
    <text evidence="2">In the C-terminal section; belongs to the UPF0157 (GrpB) family.</text>
</comment>
<dbReference type="UniPathway" id="UPA00241">
    <property type="reaction ID" value="UER00356"/>
</dbReference>
<dbReference type="InterPro" id="IPR027417">
    <property type="entry name" value="P-loop_NTPase"/>
</dbReference>
<dbReference type="STRING" id="587909.SAMN05421810_11272"/>
<keyword evidence="8" id="KW-1185">Reference proteome</keyword>
<dbReference type="Gene3D" id="3.40.50.300">
    <property type="entry name" value="P-loop containing nucleotide triphosphate hydrolases"/>
    <property type="match status" value="1"/>
</dbReference>
<keyword evidence="3 5" id="KW-0547">Nucleotide-binding</keyword>
<dbReference type="SUPFAM" id="SSF81301">
    <property type="entry name" value="Nucleotidyltransferase"/>
    <property type="match status" value="1"/>
</dbReference>
<comment type="similarity">
    <text evidence="1">In the N-terminal section; belongs to the CoaE family.</text>
</comment>
<reference evidence="8" key="1">
    <citation type="submission" date="2016-10" db="EMBL/GenBank/DDBJ databases">
        <authorList>
            <person name="Varghese N."/>
            <person name="Submissions S."/>
        </authorList>
    </citation>
    <scope>NUCLEOTIDE SEQUENCE [LARGE SCALE GENOMIC DNA]</scope>
    <source>
        <strain evidence="8">CGMCC 4.5579</strain>
    </source>
</reference>
<gene>
    <name evidence="5" type="primary">coaE</name>
    <name evidence="7" type="ORF">SAMN05421810_11272</name>
</gene>
<comment type="pathway">
    <text evidence="5">Cofactor biosynthesis; coenzyme A biosynthesis; CoA from (R)-pantothenate: step 5/5.</text>
</comment>
<keyword evidence="5" id="KW-0808">Transferase</keyword>
<protein>
    <recommendedName>
        <fullName evidence="5 6">Dephospho-CoA kinase</fullName>
        <ecNumber evidence="5 6">2.7.1.24</ecNumber>
    </recommendedName>
    <alternativeName>
        <fullName evidence="5">Dephosphocoenzyme A kinase</fullName>
    </alternativeName>
</protein>
<dbReference type="NCBIfam" id="TIGR00152">
    <property type="entry name" value="dephospho-CoA kinase"/>
    <property type="match status" value="1"/>
</dbReference>
<dbReference type="Gene3D" id="3.30.460.10">
    <property type="entry name" value="Beta Polymerase, domain 2"/>
    <property type="match status" value="1"/>
</dbReference>
<dbReference type="PROSITE" id="PS51219">
    <property type="entry name" value="DPCK"/>
    <property type="match status" value="1"/>
</dbReference>
<dbReference type="Pfam" id="PF04229">
    <property type="entry name" value="GrpB"/>
    <property type="match status" value="1"/>
</dbReference>
<comment type="subcellular location">
    <subcellularLocation>
        <location evidence="5">Cytoplasm</location>
    </subcellularLocation>
</comment>
<evidence type="ECO:0000256" key="1">
    <source>
        <dbReference type="ARBA" id="ARBA00008826"/>
    </source>
</evidence>